<dbReference type="SUPFAM" id="SSF54593">
    <property type="entry name" value="Glyoxalase/Bleomycin resistance protein/Dihydroxybiphenyl dioxygenase"/>
    <property type="match status" value="1"/>
</dbReference>
<dbReference type="Gene3D" id="3.10.180.10">
    <property type="entry name" value="2,3-Dihydroxybiphenyl 1,2-Dioxygenase, domain 1"/>
    <property type="match status" value="1"/>
</dbReference>
<keyword evidence="3" id="KW-1185">Reference proteome</keyword>
<dbReference type="AlphaFoldDB" id="A0A3D9KKG5"/>
<gene>
    <name evidence="2" type="ORF">DFP98_103221</name>
</gene>
<reference evidence="2 3" key="1">
    <citation type="submission" date="2018-07" db="EMBL/GenBank/DDBJ databases">
        <title>Genomic Encyclopedia of Type Strains, Phase III (KMG-III): the genomes of soil and plant-associated and newly described type strains.</title>
        <authorList>
            <person name="Whitman W."/>
        </authorList>
    </citation>
    <scope>NUCLEOTIDE SEQUENCE [LARGE SCALE GENOMIC DNA]</scope>
    <source>
        <strain evidence="2 3">CECT 7287</strain>
    </source>
</reference>
<protein>
    <submittedName>
        <fullName evidence="2">PhnB protein</fullName>
    </submittedName>
</protein>
<accession>A0A3D9KKG5</accession>
<name>A0A3D9KKG5_9BACL</name>
<organism evidence="2 3">
    <name type="scientific">Cohnella phaseoli</name>
    <dbReference type="NCBI Taxonomy" id="456490"/>
    <lineage>
        <taxon>Bacteria</taxon>
        <taxon>Bacillati</taxon>
        <taxon>Bacillota</taxon>
        <taxon>Bacilli</taxon>
        <taxon>Bacillales</taxon>
        <taxon>Paenibacillaceae</taxon>
        <taxon>Cohnella</taxon>
    </lineage>
</organism>
<evidence type="ECO:0000313" key="2">
    <source>
        <dbReference type="EMBL" id="RED86366.1"/>
    </source>
</evidence>
<dbReference type="InterPro" id="IPR029068">
    <property type="entry name" value="Glyas_Bleomycin-R_OHBP_Dase"/>
</dbReference>
<dbReference type="Proteomes" id="UP000256977">
    <property type="component" value="Unassembled WGS sequence"/>
</dbReference>
<dbReference type="CDD" id="cd06588">
    <property type="entry name" value="PhnB_like"/>
    <property type="match status" value="1"/>
</dbReference>
<dbReference type="Pfam" id="PF00903">
    <property type="entry name" value="Glyoxalase"/>
    <property type="match status" value="1"/>
</dbReference>
<proteinExistence type="predicted"/>
<dbReference type="OrthoDB" id="9795306at2"/>
<feature type="domain" description="Glyoxalase/fosfomycin resistance/dioxygenase" evidence="1">
    <location>
        <begin position="10"/>
        <end position="134"/>
    </location>
</feature>
<dbReference type="EMBL" id="QRDZ01000003">
    <property type="protein sequence ID" value="RED86366.1"/>
    <property type="molecule type" value="Genomic_DNA"/>
</dbReference>
<evidence type="ECO:0000259" key="1">
    <source>
        <dbReference type="Pfam" id="PF00903"/>
    </source>
</evidence>
<dbReference type="RefSeq" id="WP_116059490.1">
    <property type="nucleotide sequence ID" value="NZ_QRDZ01000003.1"/>
</dbReference>
<dbReference type="PANTHER" id="PTHR33990">
    <property type="entry name" value="PROTEIN YJDN-RELATED"/>
    <property type="match status" value="1"/>
</dbReference>
<sequence length="141" mass="15806">MPLNAYLNFDGNTREVALFYAEVFGLEEPVIQTFGSMPADPNYPLPPEAQDRVMHTFLNIGGSMLMFSDTFPGMPYQQGTNHFSLALVLDDENAIRDAFHKLKVGGSVMMELQEVPWSKVYGSLTDKYGISWQFSLVSEQA</sequence>
<dbReference type="InterPro" id="IPR028973">
    <property type="entry name" value="PhnB-like"/>
</dbReference>
<evidence type="ECO:0000313" key="3">
    <source>
        <dbReference type="Proteomes" id="UP000256977"/>
    </source>
</evidence>
<dbReference type="InterPro" id="IPR004360">
    <property type="entry name" value="Glyas_Fos-R_dOase_dom"/>
</dbReference>
<dbReference type="PANTHER" id="PTHR33990:SF1">
    <property type="entry name" value="PROTEIN YJDN"/>
    <property type="match status" value="1"/>
</dbReference>
<comment type="caution">
    <text evidence="2">The sequence shown here is derived from an EMBL/GenBank/DDBJ whole genome shotgun (WGS) entry which is preliminary data.</text>
</comment>